<evidence type="ECO:0000313" key="3">
    <source>
        <dbReference type="EMBL" id="HGB31208.1"/>
    </source>
</evidence>
<dbReference type="Pfam" id="PF17874">
    <property type="entry name" value="TPR_MalT"/>
    <property type="match status" value="1"/>
</dbReference>
<evidence type="ECO:0000256" key="1">
    <source>
        <dbReference type="PROSITE-ProRule" id="PRU00339"/>
    </source>
</evidence>
<dbReference type="Pfam" id="PF03704">
    <property type="entry name" value="BTAD"/>
    <property type="match status" value="1"/>
</dbReference>
<dbReference type="PANTHER" id="PTHR35807:SF2">
    <property type="entry name" value="TRANSCRIPTIONAL ACTIVATOR DOMAIN"/>
    <property type="match status" value="1"/>
</dbReference>
<feature type="repeat" description="TPR" evidence="1">
    <location>
        <begin position="179"/>
        <end position="212"/>
    </location>
</feature>
<dbReference type="EMBL" id="DTGA01000114">
    <property type="protein sequence ID" value="HGB31208.1"/>
    <property type="molecule type" value="Genomic_DNA"/>
</dbReference>
<reference evidence="3" key="1">
    <citation type="journal article" date="2020" name="mSystems">
        <title>Genome- and Community-Level Interaction Insights into Carbon Utilization and Element Cycling Functions of Hydrothermarchaeota in Hydrothermal Sediment.</title>
        <authorList>
            <person name="Zhou Z."/>
            <person name="Liu Y."/>
            <person name="Xu W."/>
            <person name="Pan J."/>
            <person name="Luo Z.H."/>
            <person name="Li M."/>
        </authorList>
    </citation>
    <scope>NUCLEOTIDE SEQUENCE [LARGE SCALE GENOMIC DNA]</scope>
    <source>
        <strain evidence="3">SpSt-751</strain>
    </source>
</reference>
<gene>
    <name evidence="3" type="ORF">ENV35_04960</name>
</gene>
<organism evidence="3">
    <name type="scientific">Dictyoglomus turgidum</name>
    <dbReference type="NCBI Taxonomy" id="513050"/>
    <lineage>
        <taxon>Bacteria</taxon>
        <taxon>Pseudomonadati</taxon>
        <taxon>Dictyoglomota</taxon>
        <taxon>Dictyoglomia</taxon>
        <taxon>Dictyoglomales</taxon>
        <taxon>Dictyoglomaceae</taxon>
        <taxon>Dictyoglomus</taxon>
    </lineage>
</organism>
<dbReference type="AlphaFoldDB" id="A0A7C3WPE0"/>
<dbReference type="PROSITE" id="PS50005">
    <property type="entry name" value="TPR"/>
    <property type="match status" value="2"/>
</dbReference>
<dbReference type="InterPro" id="IPR016032">
    <property type="entry name" value="Sig_transdc_resp-reg_C-effctor"/>
</dbReference>
<name>A0A7C3WPE0_9BACT</name>
<dbReference type="InterPro" id="IPR059106">
    <property type="entry name" value="WHD_MalT"/>
</dbReference>
<dbReference type="PROSITE" id="PS50293">
    <property type="entry name" value="TPR_REGION"/>
    <property type="match status" value="1"/>
</dbReference>
<dbReference type="SMART" id="SM00028">
    <property type="entry name" value="TPR"/>
    <property type="match status" value="8"/>
</dbReference>
<evidence type="ECO:0000259" key="2">
    <source>
        <dbReference type="SMART" id="SM01043"/>
    </source>
</evidence>
<dbReference type="InterPro" id="IPR011990">
    <property type="entry name" value="TPR-like_helical_dom_sf"/>
</dbReference>
<protein>
    <submittedName>
        <fullName evidence="3">Tetratricopeptide repeat protein</fullName>
    </submittedName>
</protein>
<proteinExistence type="predicted"/>
<feature type="domain" description="Bacterial transcriptional activator" evidence="2">
    <location>
        <begin position="656"/>
        <end position="793"/>
    </location>
</feature>
<accession>A0A7C3WPE0</accession>
<dbReference type="InterPro" id="IPR019734">
    <property type="entry name" value="TPR_rpt"/>
</dbReference>
<dbReference type="SMART" id="SM01043">
    <property type="entry name" value="BTAD"/>
    <property type="match status" value="1"/>
</dbReference>
<dbReference type="PANTHER" id="PTHR35807">
    <property type="entry name" value="TRANSCRIPTIONAL REGULATOR REDD-RELATED"/>
    <property type="match status" value="1"/>
</dbReference>
<dbReference type="InterPro" id="IPR051677">
    <property type="entry name" value="AfsR-DnrI-RedD_regulator"/>
</dbReference>
<sequence>MKTSILETLNPELCESILEIKNASEIFRYLLEEHLFITSVNKEFKYHPLFRKFLVERLKEILDKDNLKKLNEKIALHFEKNQEPFRAVKYFLAAENFNNAAKIIEKVIENQGLQLIASGESNQINFFIDQIPVDILTSHPMLLIFKAEINIFLGKLDEGEDILETASKYSKTASPFVRAKLLHNMGIILFRRGRYKEALGILKKALKLLNKKDILLRAKIYHTLGWIKLHTGLYRDAGIYFQKGLILSQRIKHQYLTTEMINSLAVLESKKGNLDRALEHYESLINKFGDEETLNMVNIYGNAASIYIEKKHFEKALTLISKAEDLASKYNDRRSLIYLTGAKGNYYLKLKEFGTAISLFEKALTMNQNLGEVPIYLFAYHDLATIYMEKRDYHKSAEYLDRAERIIKDKKTAFYLNHLFLKAQLKTALKDVIGARKCLSEMFHIARAMRAYRDIFKAYFFAAKIAIEQGENKIASANLKRAIILAQSEKQFGQLLLESSNNLDLFEFMLKKGIAQKYCIKVLEKLNSPEAKNLLTQVCSGKAKQKSYKLIIKLFGGLEVKKEDGIKFDIHWVSRKTKSLFCYLIVNRKMPISKDSLIEIFWPDVSIKEARHNLHTSITFIRNALHGILHCELPKKEIILYKDNCYVLNPMITLKVDTEEFDNLIETAKGIENKDTVKPYRIYQKALKIYKGDYCADLYDQWCDEKRTYYQEMVCQLLKKMAEFQFSKKKFEQSLNLYRRALIFDKLDETIYQGIMLNLASIGNLKALKDVYEELKAILKSELNTEPSPETIKILKNIYKKPG</sequence>
<dbReference type="InterPro" id="IPR036388">
    <property type="entry name" value="WH-like_DNA-bd_sf"/>
</dbReference>
<dbReference type="InterPro" id="IPR041617">
    <property type="entry name" value="TPR_MalT"/>
</dbReference>
<feature type="repeat" description="TPR" evidence="1">
    <location>
        <begin position="337"/>
        <end position="370"/>
    </location>
</feature>
<dbReference type="SUPFAM" id="SSF46894">
    <property type="entry name" value="C-terminal effector domain of the bipartite response regulators"/>
    <property type="match status" value="1"/>
</dbReference>
<dbReference type="GO" id="GO:0003677">
    <property type="term" value="F:DNA binding"/>
    <property type="evidence" value="ECO:0007669"/>
    <property type="project" value="InterPro"/>
</dbReference>
<dbReference type="Gene3D" id="1.25.40.10">
    <property type="entry name" value="Tetratricopeptide repeat domain"/>
    <property type="match status" value="3"/>
</dbReference>
<dbReference type="Gene3D" id="1.10.10.10">
    <property type="entry name" value="Winged helix-like DNA-binding domain superfamily/Winged helix DNA-binding domain"/>
    <property type="match status" value="1"/>
</dbReference>
<keyword evidence="1" id="KW-0802">TPR repeat</keyword>
<dbReference type="SUPFAM" id="SSF48452">
    <property type="entry name" value="TPR-like"/>
    <property type="match status" value="3"/>
</dbReference>
<dbReference type="Pfam" id="PF25873">
    <property type="entry name" value="WHD_MalT"/>
    <property type="match status" value="1"/>
</dbReference>
<dbReference type="GO" id="GO:0006355">
    <property type="term" value="P:regulation of DNA-templated transcription"/>
    <property type="evidence" value="ECO:0007669"/>
    <property type="project" value="InterPro"/>
</dbReference>
<comment type="caution">
    <text evidence="3">The sequence shown here is derived from an EMBL/GenBank/DDBJ whole genome shotgun (WGS) entry which is preliminary data.</text>
</comment>
<dbReference type="InterPro" id="IPR005158">
    <property type="entry name" value="BTAD"/>
</dbReference>